<dbReference type="GO" id="GO:0005886">
    <property type="term" value="C:plasma membrane"/>
    <property type="evidence" value="ECO:0007669"/>
    <property type="project" value="UniProtKB-SubCell"/>
</dbReference>
<dbReference type="AlphaFoldDB" id="A0AB38R657"/>
<dbReference type="EMBL" id="CP063415">
    <property type="protein sequence ID" value="UOE78295.1"/>
    <property type="molecule type" value="Genomic_DNA"/>
</dbReference>
<dbReference type="PANTHER" id="PTHR23527:SF1">
    <property type="entry name" value="BLL3282 PROTEIN"/>
    <property type="match status" value="1"/>
</dbReference>
<protein>
    <submittedName>
        <fullName evidence="8">MFS transporter</fullName>
    </submittedName>
</protein>
<evidence type="ECO:0000256" key="4">
    <source>
        <dbReference type="ARBA" id="ARBA00022989"/>
    </source>
</evidence>
<sequence length="401" mass="42950">MLAKDKQTFQGNNQYGFGTAINVAVVTVLTSTPIFLPGATSQLISKSINFGPGGIGVIFTLYWLFSVVGAYISRNDHRPFSIQKRISQSVLITALALAFIAIYPQFGIWVGPAIGGAVYGYSQPYTNLLIMKECSNRIHGFAYGLKQAAIPAATLISSLAVPIIAVPLGWRQLFGIIAFFTLIYSLFLAKNSQTIISKSQNKSTAKLKLNWHLSMLALTGSLGAMVGNSLGGYLIISLTDSGFSLTAASFIAAVSSVANIIVRIIAGVAADRGKKSPYRYLEFMFVFGMIGTLFLLTNINAIQIIGSILAYAGGWGWAGLLHYVTGAAYPGKERQATAVSQMGVSLGASFGPLIFGCLFSYAGTQIAWISLFIACAVAMITVLIAYRIEYKNSEKNMESVI</sequence>
<evidence type="ECO:0000259" key="7">
    <source>
        <dbReference type="PROSITE" id="PS50850"/>
    </source>
</evidence>
<feature type="transmembrane region" description="Helical" evidence="6">
    <location>
        <begin position="140"/>
        <end position="164"/>
    </location>
</feature>
<gene>
    <name evidence="8" type="ORF">IMI45_19940</name>
</gene>
<dbReference type="SUPFAM" id="SSF103473">
    <property type="entry name" value="MFS general substrate transporter"/>
    <property type="match status" value="1"/>
</dbReference>
<evidence type="ECO:0000313" key="8">
    <source>
        <dbReference type="EMBL" id="UOE78295.1"/>
    </source>
</evidence>
<dbReference type="PROSITE" id="PS50850">
    <property type="entry name" value="MFS"/>
    <property type="match status" value="1"/>
</dbReference>
<accession>A0AB38R657</accession>
<dbReference type="InterPro" id="IPR052952">
    <property type="entry name" value="MFS-Transporter"/>
</dbReference>
<feature type="domain" description="Major facilitator superfamily (MFS) profile" evidence="7">
    <location>
        <begin position="178"/>
        <end position="401"/>
    </location>
</feature>
<keyword evidence="5 6" id="KW-0472">Membrane</keyword>
<name>A0AB38R657_PARTM</name>
<feature type="transmembrane region" description="Helical" evidence="6">
    <location>
        <begin position="92"/>
        <end position="119"/>
    </location>
</feature>
<feature type="transmembrane region" description="Helical" evidence="6">
    <location>
        <begin position="209"/>
        <end position="236"/>
    </location>
</feature>
<proteinExistence type="predicted"/>
<dbReference type="Pfam" id="PF07690">
    <property type="entry name" value="MFS_1"/>
    <property type="match status" value="1"/>
</dbReference>
<dbReference type="InterPro" id="IPR036259">
    <property type="entry name" value="MFS_trans_sf"/>
</dbReference>
<dbReference type="Proteomes" id="UP001058458">
    <property type="component" value="Plasmid unnamed1"/>
</dbReference>
<evidence type="ECO:0000256" key="6">
    <source>
        <dbReference type="SAM" id="Phobius"/>
    </source>
</evidence>
<feature type="transmembrane region" description="Helical" evidence="6">
    <location>
        <begin position="15"/>
        <end position="36"/>
    </location>
</feature>
<dbReference type="InterPro" id="IPR020846">
    <property type="entry name" value="MFS_dom"/>
</dbReference>
<evidence type="ECO:0000256" key="2">
    <source>
        <dbReference type="ARBA" id="ARBA00022448"/>
    </source>
</evidence>
<organism evidence="8 9">
    <name type="scientific">Parageobacillus thermoglucosidasius</name>
    <name type="common">Geobacillus thermoglucosidasius</name>
    <dbReference type="NCBI Taxonomy" id="1426"/>
    <lineage>
        <taxon>Bacteria</taxon>
        <taxon>Bacillati</taxon>
        <taxon>Bacillota</taxon>
        <taxon>Bacilli</taxon>
        <taxon>Bacillales</taxon>
        <taxon>Anoxybacillaceae</taxon>
        <taxon>Parageobacillus</taxon>
    </lineage>
</organism>
<dbReference type="PANTHER" id="PTHR23527">
    <property type="entry name" value="BLL3282 PROTEIN"/>
    <property type="match status" value="1"/>
</dbReference>
<dbReference type="GO" id="GO:0022857">
    <property type="term" value="F:transmembrane transporter activity"/>
    <property type="evidence" value="ECO:0007669"/>
    <property type="project" value="InterPro"/>
</dbReference>
<feature type="transmembrane region" description="Helical" evidence="6">
    <location>
        <begin position="278"/>
        <end position="296"/>
    </location>
</feature>
<feature type="transmembrane region" description="Helical" evidence="6">
    <location>
        <begin position="302"/>
        <end position="324"/>
    </location>
</feature>
<keyword evidence="3 6" id="KW-0812">Transmembrane</keyword>
<evidence type="ECO:0000313" key="9">
    <source>
        <dbReference type="Proteomes" id="UP001058458"/>
    </source>
</evidence>
<evidence type="ECO:0000256" key="3">
    <source>
        <dbReference type="ARBA" id="ARBA00022692"/>
    </source>
</evidence>
<keyword evidence="4 6" id="KW-1133">Transmembrane helix</keyword>
<reference evidence="8" key="1">
    <citation type="submission" date="2020-10" db="EMBL/GenBank/DDBJ databases">
        <authorList>
            <person name="Delgado J.A."/>
            <person name="Gonzalez J.M."/>
        </authorList>
    </citation>
    <scope>NUCLEOTIDE SEQUENCE</scope>
    <source>
        <strain evidence="8">23.6</strain>
        <plasmid evidence="8">unnamed1</plasmid>
    </source>
</reference>
<dbReference type="InterPro" id="IPR011701">
    <property type="entry name" value="MFS"/>
</dbReference>
<feature type="transmembrane region" description="Helical" evidence="6">
    <location>
        <begin position="170"/>
        <end position="189"/>
    </location>
</feature>
<dbReference type="RefSeq" id="WP_248295917.1">
    <property type="nucleotide sequence ID" value="NZ_CP063415.1"/>
</dbReference>
<evidence type="ECO:0000256" key="1">
    <source>
        <dbReference type="ARBA" id="ARBA00004651"/>
    </source>
</evidence>
<evidence type="ECO:0000256" key="5">
    <source>
        <dbReference type="ARBA" id="ARBA00023136"/>
    </source>
</evidence>
<keyword evidence="8" id="KW-0614">Plasmid</keyword>
<dbReference type="Gene3D" id="1.20.1250.20">
    <property type="entry name" value="MFS general substrate transporter like domains"/>
    <property type="match status" value="2"/>
</dbReference>
<feature type="transmembrane region" description="Helical" evidence="6">
    <location>
        <begin position="48"/>
        <end position="72"/>
    </location>
</feature>
<keyword evidence="2" id="KW-0813">Transport</keyword>
<feature type="transmembrane region" description="Helical" evidence="6">
    <location>
        <begin position="242"/>
        <end position="266"/>
    </location>
</feature>
<feature type="transmembrane region" description="Helical" evidence="6">
    <location>
        <begin position="336"/>
        <end position="361"/>
    </location>
</feature>
<geneLocation type="plasmid" evidence="8 9">
    <name>unnamed1</name>
</geneLocation>
<comment type="subcellular location">
    <subcellularLocation>
        <location evidence="1">Cell membrane</location>
        <topology evidence="1">Multi-pass membrane protein</topology>
    </subcellularLocation>
</comment>
<feature type="transmembrane region" description="Helical" evidence="6">
    <location>
        <begin position="367"/>
        <end position="388"/>
    </location>
</feature>